<protein>
    <submittedName>
        <fullName evidence="2">Uncharacterized protein</fullName>
    </submittedName>
</protein>
<sequence length="1269" mass="141533">MSSKWFGDPLSSGSPVVLGASVLTRTQFPPVARADVRHEVTALFDPHAVSFASLDRRILSSDAPRLRKSYEARSPYRETPRGNGNFAKNFFGYRLYLLVQRKLRLFCSQIKCHAMPDEITVFLQQTYLIRSWELPWVQGRKVIRRSGLSRKRLGASNDECVERRFIISSGYCKCCTRPGHLQGVSRYARRPLMRAARSGVTHLVVDEVVYLLERPAVEAGGEGLELARQHGAVLDAELAARLEAVLAHQLHRLALEPVQRLLGEGLHLRLDGRPPALRRRPAAHGRTTHSLAPALRPRRALLLVQRACVALHSAARARLDAACRARRRARHRRGARAPRMRARRVSTPQVWQTSSGSLLRCIPAYPLQLRLHAWCIHKQYPSSIPICNNLVVIDMTIEEARGENRLVLSISQGNAHLSVQPQHSGSEEAHHYAGRSYDDTTPLFDTETVLKTPFRCRVVAVKVLYMNTTLNAPVEMRIFAFCMRNSKAAESAPSSLCIEQVRDLEKLPIVSAIEHMYQSSLPSAFICKKKIDQAGGAIVGQRQKYLCCVRPSVILLEKRVVELYQRRERTWSHRAVKVPPIATQVGCGNRRKWHPTPIHFSLGLVCRSTTQRGSRRRPGRLQTRIQRSSESRQNRDLSPDTTRHQSASRASTILFQDKLCSKTLQFGTTFVIGSFELLLVLHVCPRTTNGQYRRNLILTLFKQRQEANSQRKERKADEGLSEEERGGSTWDNIFLGKPIGTLKNAGFKDDAQKKQSSASSVLHCGLILGVGDEARPDFCRENYCHIIVPNDSTGWRVFSAISRFSRPFILALLHSRLNHLHRLSRPRYGPTVVGRYVPSPGYCVTATTGVSTGATHARLGTCQGSEQAMAAFGHDGGSLGRPYRVRSGVCPVVYYAFVMNMEHRRNGGAGETGYPRENPPTNGIVRHDSHLRKSGDPDRLGDAAAQTHSMTLALPYWIIAPGIPARNESRWVCCIPSTYHWAIKVPRTPTDQLSYCRLWHPIPYCLPLGKCATRYTTVNGAVSVAELLTAYLTSAVIADSPPQGVGKLTSVVDRFTIETLRAWCPSYRSFRLVIDLIRPELVLHVRIPSLGQLRKAKSLASPRHYSPLCTLAWCHFVFLVLMWLRLHTGVYDCWSVLAALLSVVWSNENAPTWDMPALILNIWFLLWAVRVAKEGRGFGEASLRAILTCDEASTPGAAPQDCEGRSGAGGFSGMPVCGRRRDGKGLDDVRPAGKTDSNPGSSLLLPTPWIANRQATQASLPGMRGDASR</sequence>
<feature type="region of interest" description="Disordered" evidence="1">
    <location>
        <begin position="708"/>
        <end position="727"/>
    </location>
</feature>
<feature type="compositionally biased region" description="Basic and acidic residues" evidence="1">
    <location>
        <begin position="708"/>
        <end position="726"/>
    </location>
</feature>
<feature type="region of interest" description="Disordered" evidence="1">
    <location>
        <begin position="1213"/>
        <end position="1248"/>
    </location>
</feature>
<gene>
    <name evidence="2" type="ORF">PR048_014461</name>
</gene>
<organism evidence="2 3">
    <name type="scientific">Dryococelus australis</name>
    <dbReference type="NCBI Taxonomy" id="614101"/>
    <lineage>
        <taxon>Eukaryota</taxon>
        <taxon>Metazoa</taxon>
        <taxon>Ecdysozoa</taxon>
        <taxon>Arthropoda</taxon>
        <taxon>Hexapoda</taxon>
        <taxon>Insecta</taxon>
        <taxon>Pterygota</taxon>
        <taxon>Neoptera</taxon>
        <taxon>Polyneoptera</taxon>
        <taxon>Phasmatodea</taxon>
        <taxon>Verophasmatodea</taxon>
        <taxon>Anareolatae</taxon>
        <taxon>Phasmatidae</taxon>
        <taxon>Eurycanthinae</taxon>
        <taxon>Dryococelus</taxon>
    </lineage>
</organism>
<evidence type="ECO:0000313" key="3">
    <source>
        <dbReference type="Proteomes" id="UP001159363"/>
    </source>
</evidence>
<keyword evidence="3" id="KW-1185">Reference proteome</keyword>
<feature type="compositionally biased region" description="Basic and acidic residues" evidence="1">
    <location>
        <begin position="1219"/>
        <end position="1233"/>
    </location>
</feature>
<proteinExistence type="predicted"/>
<feature type="compositionally biased region" description="Basic and acidic residues" evidence="1">
    <location>
        <begin position="627"/>
        <end position="643"/>
    </location>
</feature>
<accession>A0ABQ9HEF6</accession>
<comment type="caution">
    <text evidence="2">The sequence shown here is derived from an EMBL/GenBank/DDBJ whole genome shotgun (WGS) entry which is preliminary data.</text>
</comment>
<feature type="region of interest" description="Disordered" evidence="1">
    <location>
        <begin position="609"/>
        <end position="648"/>
    </location>
</feature>
<dbReference type="Proteomes" id="UP001159363">
    <property type="component" value="Chromosome 4"/>
</dbReference>
<dbReference type="EMBL" id="JARBHB010000005">
    <property type="protein sequence ID" value="KAJ8882649.1"/>
    <property type="molecule type" value="Genomic_DNA"/>
</dbReference>
<evidence type="ECO:0000313" key="2">
    <source>
        <dbReference type="EMBL" id="KAJ8882649.1"/>
    </source>
</evidence>
<name>A0ABQ9HEF6_9NEOP</name>
<evidence type="ECO:0000256" key="1">
    <source>
        <dbReference type="SAM" id="MobiDB-lite"/>
    </source>
</evidence>
<reference evidence="2 3" key="1">
    <citation type="submission" date="2023-02" db="EMBL/GenBank/DDBJ databases">
        <title>LHISI_Scaffold_Assembly.</title>
        <authorList>
            <person name="Stuart O.P."/>
            <person name="Cleave R."/>
            <person name="Magrath M.J.L."/>
            <person name="Mikheyev A.S."/>
        </authorList>
    </citation>
    <scope>NUCLEOTIDE SEQUENCE [LARGE SCALE GENOMIC DNA]</scope>
    <source>
        <strain evidence="2">Daus_M_001</strain>
        <tissue evidence="2">Leg muscle</tissue>
    </source>
</reference>